<dbReference type="AlphaFoldDB" id="A0A0U0TX97"/>
<proteinExistence type="predicted"/>
<organism evidence="2 4">
    <name type="scientific">Mycobacterium tuberculosis</name>
    <dbReference type="NCBI Taxonomy" id="1773"/>
    <lineage>
        <taxon>Bacteria</taxon>
        <taxon>Bacillati</taxon>
        <taxon>Actinomycetota</taxon>
        <taxon>Actinomycetes</taxon>
        <taxon>Mycobacteriales</taxon>
        <taxon>Mycobacteriaceae</taxon>
        <taxon>Mycobacterium</taxon>
        <taxon>Mycobacterium tuberculosis complex</taxon>
    </lineage>
</organism>
<reference evidence="4 5" key="2">
    <citation type="submission" date="2015-03" db="EMBL/GenBank/DDBJ databases">
        <authorList>
            <consortium name="Pathogen Informatics"/>
        </authorList>
    </citation>
    <scope>NUCLEOTIDE SEQUENCE [LARGE SCALE GENOMIC DNA]</scope>
    <source>
        <strain evidence="4">K00500041</strain>
        <strain evidence="5">N09902308</strain>
    </source>
</reference>
<evidence type="ECO:0000313" key="3">
    <source>
        <dbReference type="EMBL" id="COX23258.1"/>
    </source>
</evidence>
<evidence type="ECO:0000256" key="1">
    <source>
        <dbReference type="SAM" id="MobiDB-lite"/>
    </source>
</evidence>
<sequence>MRAETNTAPGSPCRSLASIRSLATSTLFTTSSSGGGSPSWSAITSEIT</sequence>
<dbReference type="Proteomes" id="UP000038802">
    <property type="component" value="Unassembled WGS sequence"/>
</dbReference>
<dbReference type="Proteomes" id="UP000039021">
    <property type="component" value="Unassembled WGS sequence"/>
</dbReference>
<name>A0A0U0TX97_MYCTX</name>
<accession>A0A0U0TX97</accession>
<feature type="region of interest" description="Disordered" evidence="1">
    <location>
        <begin position="28"/>
        <end position="48"/>
    </location>
</feature>
<dbReference type="EMBL" id="CSBK01000302">
    <property type="protein sequence ID" value="COX23258.1"/>
    <property type="molecule type" value="Genomic_DNA"/>
</dbReference>
<gene>
    <name evidence="2" type="ORF">ERS007703_01785</name>
    <name evidence="3" type="ORF">ERS007739_00911</name>
</gene>
<evidence type="ECO:0000313" key="4">
    <source>
        <dbReference type="Proteomes" id="UP000038802"/>
    </source>
</evidence>
<dbReference type="EMBL" id="CSAE01000165">
    <property type="protein sequence ID" value="COV64364.1"/>
    <property type="molecule type" value="Genomic_DNA"/>
</dbReference>
<reference evidence="2" key="3">
    <citation type="submission" date="2015-03" db="EMBL/GenBank/DDBJ databases">
        <authorList>
            <person name="Murphy D."/>
        </authorList>
    </citation>
    <scope>NUCLEOTIDE SEQUENCE [LARGE SCALE GENOMIC DNA]</scope>
    <source>
        <strain evidence="2">K00500041</strain>
    </source>
</reference>
<protein>
    <submittedName>
        <fullName evidence="2">Uncharacterized protein</fullName>
    </submittedName>
</protein>
<evidence type="ECO:0000313" key="2">
    <source>
        <dbReference type="EMBL" id="COV64364.1"/>
    </source>
</evidence>
<reference evidence="3" key="1">
    <citation type="submission" date="2015-03" db="EMBL/GenBank/DDBJ databases">
        <authorList>
            <consortium name="Pathogen Informatics"/>
            <person name="Murphy D."/>
        </authorList>
    </citation>
    <scope>NUCLEOTIDE SEQUENCE</scope>
    <source>
        <strain evidence="3">N09902308</strain>
    </source>
</reference>
<evidence type="ECO:0000313" key="5">
    <source>
        <dbReference type="Proteomes" id="UP000039021"/>
    </source>
</evidence>